<dbReference type="EMBL" id="CP045903">
    <property type="protein sequence ID" value="QQP38945.1"/>
    <property type="molecule type" value="Genomic_DNA"/>
</dbReference>
<reference evidence="2" key="1">
    <citation type="submission" date="2021-01" db="EMBL/GenBank/DDBJ databases">
        <title>Caligus Genome Assembly.</title>
        <authorList>
            <person name="Gallardo-Escarate C."/>
        </authorList>
    </citation>
    <scope>NUCLEOTIDE SEQUENCE [LARGE SCALE GENOMIC DNA]</scope>
</reference>
<gene>
    <name evidence="1" type="ORF">FKW44_019670</name>
</gene>
<protein>
    <submittedName>
        <fullName evidence="1">Uncharacterized protein</fullName>
    </submittedName>
</protein>
<dbReference type="AlphaFoldDB" id="A0A7T8GW55"/>
<keyword evidence="2" id="KW-1185">Reference proteome</keyword>
<evidence type="ECO:0000313" key="2">
    <source>
        <dbReference type="Proteomes" id="UP000595437"/>
    </source>
</evidence>
<sequence length="63" mass="7113">MLIPFLTDANQSNQLGKTSPLLFFDVICRDTVGPRYFDPRHLAVLLLRDDGLAPVFSRQNVPI</sequence>
<accession>A0A7T8GW55</accession>
<dbReference type="Proteomes" id="UP000595437">
    <property type="component" value="Chromosome 14"/>
</dbReference>
<evidence type="ECO:0000313" key="1">
    <source>
        <dbReference type="EMBL" id="QQP38945.1"/>
    </source>
</evidence>
<organism evidence="1 2">
    <name type="scientific">Caligus rogercresseyi</name>
    <name type="common">Sea louse</name>
    <dbReference type="NCBI Taxonomy" id="217165"/>
    <lineage>
        <taxon>Eukaryota</taxon>
        <taxon>Metazoa</taxon>
        <taxon>Ecdysozoa</taxon>
        <taxon>Arthropoda</taxon>
        <taxon>Crustacea</taxon>
        <taxon>Multicrustacea</taxon>
        <taxon>Hexanauplia</taxon>
        <taxon>Copepoda</taxon>
        <taxon>Siphonostomatoida</taxon>
        <taxon>Caligidae</taxon>
        <taxon>Caligus</taxon>
    </lineage>
</organism>
<proteinExistence type="predicted"/>
<name>A0A7T8GW55_CALRO</name>